<dbReference type="SMART" id="SM00530">
    <property type="entry name" value="HTH_XRE"/>
    <property type="match status" value="1"/>
</dbReference>
<feature type="region of interest" description="Disordered" evidence="1">
    <location>
        <begin position="1"/>
        <end position="21"/>
    </location>
</feature>
<dbReference type="CDD" id="cd00093">
    <property type="entry name" value="HTH_XRE"/>
    <property type="match status" value="1"/>
</dbReference>
<protein>
    <submittedName>
        <fullName evidence="3">Helix-turn-helix domain-containing protein</fullName>
    </submittedName>
</protein>
<proteinExistence type="predicted"/>
<reference evidence="3 4" key="1">
    <citation type="submission" date="2019-03" db="EMBL/GenBank/DDBJ databases">
        <title>Draft Genome Sequence of Desulfosporosinus fructosivorans Strain 63.6F, Isolated from Marine Sediment in the Baltic Sea.</title>
        <authorList>
            <person name="Hausmann B."/>
            <person name="Vandieken V."/>
            <person name="Pjevac P."/>
            <person name="Schreck K."/>
            <person name="Herbold C.W."/>
            <person name="Loy A."/>
        </authorList>
    </citation>
    <scope>NUCLEOTIDE SEQUENCE [LARGE SCALE GENOMIC DNA]</scope>
    <source>
        <strain evidence="3 4">63.6F</strain>
    </source>
</reference>
<evidence type="ECO:0000313" key="3">
    <source>
        <dbReference type="EMBL" id="TGE37647.1"/>
    </source>
</evidence>
<dbReference type="PROSITE" id="PS50943">
    <property type="entry name" value="HTH_CROC1"/>
    <property type="match status" value="1"/>
</dbReference>
<dbReference type="Pfam" id="PF01381">
    <property type="entry name" value="HTH_3"/>
    <property type="match status" value="1"/>
</dbReference>
<dbReference type="SUPFAM" id="SSF47413">
    <property type="entry name" value="lambda repressor-like DNA-binding domains"/>
    <property type="match status" value="1"/>
</dbReference>
<evidence type="ECO:0000313" key="4">
    <source>
        <dbReference type="Proteomes" id="UP000298460"/>
    </source>
</evidence>
<keyword evidence="4" id="KW-1185">Reference proteome</keyword>
<evidence type="ECO:0000259" key="2">
    <source>
        <dbReference type="PROSITE" id="PS50943"/>
    </source>
</evidence>
<dbReference type="Gene3D" id="1.10.260.40">
    <property type="entry name" value="lambda repressor-like DNA-binding domains"/>
    <property type="match status" value="1"/>
</dbReference>
<dbReference type="Proteomes" id="UP000298460">
    <property type="component" value="Unassembled WGS sequence"/>
</dbReference>
<dbReference type="AlphaFoldDB" id="A0A4Z0R6Q5"/>
<comment type="caution">
    <text evidence="3">The sequence shown here is derived from an EMBL/GenBank/DDBJ whole genome shotgun (WGS) entry which is preliminary data.</text>
</comment>
<dbReference type="EMBL" id="SPQQ01000004">
    <property type="protein sequence ID" value="TGE37647.1"/>
    <property type="molecule type" value="Genomic_DNA"/>
</dbReference>
<name>A0A4Z0R6Q5_9FIRM</name>
<organism evidence="3 4">
    <name type="scientific">Desulfosporosinus fructosivorans</name>
    <dbReference type="NCBI Taxonomy" id="2018669"/>
    <lineage>
        <taxon>Bacteria</taxon>
        <taxon>Bacillati</taxon>
        <taxon>Bacillota</taxon>
        <taxon>Clostridia</taxon>
        <taxon>Eubacteriales</taxon>
        <taxon>Desulfitobacteriaceae</taxon>
        <taxon>Desulfosporosinus</taxon>
    </lineage>
</organism>
<feature type="domain" description="HTH cro/C1-type" evidence="2">
    <location>
        <begin position="37"/>
        <end position="91"/>
    </location>
</feature>
<feature type="compositionally biased region" description="Polar residues" evidence="1">
    <location>
        <begin position="1"/>
        <end position="13"/>
    </location>
</feature>
<evidence type="ECO:0000256" key="1">
    <source>
        <dbReference type="SAM" id="MobiDB-lite"/>
    </source>
</evidence>
<dbReference type="GO" id="GO:0003677">
    <property type="term" value="F:DNA binding"/>
    <property type="evidence" value="ECO:0007669"/>
    <property type="project" value="InterPro"/>
</dbReference>
<accession>A0A4Z0R6Q5</accession>
<dbReference type="InterPro" id="IPR010982">
    <property type="entry name" value="Lambda_DNA-bd_dom_sf"/>
</dbReference>
<dbReference type="InterPro" id="IPR001387">
    <property type="entry name" value="Cro/C1-type_HTH"/>
</dbReference>
<gene>
    <name evidence="3" type="ORF">E4K67_13005</name>
</gene>
<sequence length="100" mass="11475">MTDIQYNNNTITLGNREEGEPRMSRKIIDMQKQGDAIANKRKKLRLTQAELSHKVGLSRSYIADTEAGQYTLSLNSIYRIAGEFMKDLNFMPNMTEIQDC</sequence>